<comment type="caution">
    <text evidence="1">The sequence shown here is derived from an EMBL/GenBank/DDBJ whole genome shotgun (WGS) entry which is preliminary data.</text>
</comment>
<name>A0A5C8CI46_9SPIR</name>
<accession>A0A5C8CI46</accession>
<evidence type="ECO:0000313" key="2">
    <source>
        <dbReference type="Proteomes" id="UP000325116"/>
    </source>
</evidence>
<sequence>MKTKLTKLTTILILSIITMNCKKSTEPLTLSDRAGTYTFENKGWTIYHYVVVNKDGTGTYTGHNQQTFDTIIGNPSSTETSFTFTVNAQNFTIDFKNGTLTQPRPYGVWTLVR</sequence>
<dbReference type="EMBL" id="SAXT01000005">
    <property type="protein sequence ID" value="TXJ12001.1"/>
    <property type="molecule type" value="Genomic_DNA"/>
</dbReference>
<evidence type="ECO:0000313" key="1">
    <source>
        <dbReference type="EMBL" id="TXJ12001.1"/>
    </source>
</evidence>
<gene>
    <name evidence="1" type="ORF">EPJ80_09910</name>
</gene>
<dbReference type="Proteomes" id="UP000325116">
    <property type="component" value="Unassembled WGS sequence"/>
</dbReference>
<reference evidence="1 2" key="1">
    <citation type="journal article" date="1992" name="Lakartidningen">
        <title>[Penicillin V and not amoxicillin is the first choice preparation in acute otitis].</title>
        <authorList>
            <person name="Kamme C."/>
            <person name="Lundgren K."/>
            <person name="Prellner K."/>
        </authorList>
    </citation>
    <scope>NUCLEOTIDE SEQUENCE [LARGE SCALE GENOMIC DNA]</scope>
    <source>
        <strain evidence="1 2">W1</strain>
    </source>
</reference>
<organism evidence="1 2">
    <name type="scientific">Brachyspira aalborgi</name>
    <dbReference type="NCBI Taxonomy" id="29522"/>
    <lineage>
        <taxon>Bacteria</taxon>
        <taxon>Pseudomonadati</taxon>
        <taxon>Spirochaetota</taxon>
        <taxon>Spirochaetia</taxon>
        <taxon>Brachyspirales</taxon>
        <taxon>Brachyspiraceae</taxon>
        <taxon>Brachyspira</taxon>
    </lineage>
</organism>
<dbReference type="AlphaFoldDB" id="A0A5C8CI46"/>
<proteinExistence type="predicted"/>
<dbReference type="RefSeq" id="WP_147758851.1">
    <property type="nucleotide sequence ID" value="NZ_SAXT01000005.1"/>
</dbReference>
<protein>
    <submittedName>
        <fullName evidence="1">Uncharacterized protein</fullName>
    </submittedName>
</protein>